<dbReference type="SUPFAM" id="SSF56935">
    <property type="entry name" value="Porins"/>
    <property type="match status" value="1"/>
</dbReference>
<evidence type="ECO:0000256" key="5">
    <source>
        <dbReference type="ARBA" id="ARBA00022729"/>
    </source>
</evidence>
<evidence type="ECO:0000256" key="7">
    <source>
        <dbReference type="ARBA" id="ARBA00023237"/>
    </source>
</evidence>
<comment type="similarity">
    <text evidence="2">Belongs to the OmpP1/FadL family.</text>
</comment>
<keyword evidence="7" id="KW-0998">Cell outer membrane</keyword>
<comment type="caution">
    <text evidence="9">The sequence shown here is derived from an EMBL/GenBank/DDBJ whole genome shotgun (WGS) entry which is preliminary data.</text>
</comment>
<protein>
    <submittedName>
        <fullName evidence="9">Membrane protein involved in aromatic hydrocarbon degradation</fullName>
    </submittedName>
</protein>
<evidence type="ECO:0000256" key="6">
    <source>
        <dbReference type="ARBA" id="ARBA00023136"/>
    </source>
</evidence>
<reference evidence="9 10" key="1">
    <citation type="submission" date="2006-03" db="EMBL/GenBank/DDBJ databases">
        <authorList>
            <person name="Pinhassi J."/>
            <person name="Pedros-Alio C."/>
            <person name="Ferriera S."/>
            <person name="Johnson J."/>
            <person name="Kravitz S."/>
            <person name="Halpern A."/>
            <person name="Remington K."/>
            <person name="Beeson K."/>
            <person name="Tran B."/>
            <person name="Rogers Y.-H."/>
            <person name="Friedman R."/>
            <person name="Venter J.C."/>
        </authorList>
    </citation>
    <scope>NUCLEOTIDE SEQUENCE [LARGE SCALE GENOMIC DNA]</scope>
    <source>
        <strain evidence="9 10">RED65</strain>
    </source>
</reference>
<comment type="subcellular location">
    <subcellularLocation>
        <location evidence="1">Cell outer membrane</location>
        <topology evidence="1">Multi-pass membrane protein</topology>
    </subcellularLocation>
</comment>
<dbReference type="GO" id="GO:0015483">
    <property type="term" value="F:long-chain fatty acid transporting porin activity"/>
    <property type="evidence" value="ECO:0007669"/>
    <property type="project" value="TreeGrafter"/>
</dbReference>
<evidence type="ECO:0000313" key="9">
    <source>
        <dbReference type="EMBL" id="EAT11854.1"/>
    </source>
</evidence>
<organism evidence="9 10">
    <name type="scientific">Bermanella marisrubri</name>
    <dbReference type="NCBI Taxonomy" id="207949"/>
    <lineage>
        <taxon>Bacteria</taxon>
        <taxon>Pseudomonadati</taxon>
        <taxon>Pseudomonadota</taxon>
        <taxon>Gammaproteobacteria</taxon>
        <taxon>Oceanospirillales</taxon>
        <taxon>Oceanospirillaceae</taxon>
        <taxon>Bermanella</taxon>
    </lineage>
</organism>
<name>Q1N120_9GAMM</name>
<feature type="signal peptide" evidence="8">
    <location>
        <begin position="1"/>
        <end position="24"/>
    </location>
</feature>
<dbReference type="AlphaFoldDB" id="Q1N120"/>
<evidence type="ECO:0000256" key="8">
    <source>
        <dbReference type="SAM" id="SignalP"/>
    </source>
</evidence>
<accession>Q1N120</accession>
<sequence length="495" mass="53389">MISTKNLLRSAIIAAAVAPAVSMASGYKINEQSAAGMGTAHAGRAAMAEDASVVFYNPAAMTQLDKAQISGGFTYINGYGEFEGNGTDVAGNQITGANDSDPFNDGGNFLGEKFIPFFYYANPISDKLAVGLGVYTPFGTETNYDENFVGGGFADETSLISLELQPSIAYKINDQLSIGGGLDIIYMEGTLSKSVDSVPYNQAVNDNIGSGVVLGNPEYQGFEGFYEVTGDDWGVGWNIALHYQLSEKTNLGVTYRSEIDVDLEGDSTFRDNTFALYNNNGTAADPFDDTVTPVPVQPQASKVPLTTPESLTLSVTHQATDKLLLQAGATWTGWSSFQNFDVIATERATPNQADGLDISDISYGDGVTGLDAGYIGHIDERWVDVWAVAVGATYQLNDQIKLRAGYAYDESPVRDEFRTARVPSSDRQWLTFGAGYKVDQNLSFDLAAGYLFMYPMDLSEINKQNDNTPTDSKASVTGEYEIDVFGLALQANYQF</sequence>
<keyword evidence="10" id="KW-1185">Reference proteome</keyword>
<dbReference type="InterPro" id="IPR005017">
    <property type="entry name" value="OMPP1/FadL/TodX"/>
</dbReference>
<dbReference type="OrthoDB" id="19849at2"/>
<dbReference type="Gene3D" id="2.40.160.60">
    <property type="entry name" value="Outer membrane protein transport protein (OMPP1/FadL/TodX)"/>
    <property type="match status" value="1"/>
</dbReference>
<dbReference type="STRING" id="207949.RED65_13872"/>
<gene>
    <name evidence="9" type="ORF">RED65_13872</name>
</gene>
<feature type="chain" id="PRO_5004194495" evidence="8">
    <location>
        <begin position="25"/>
        <end position="495"/>
    </location>
</feature>
<dbReference type="PANTHER" id="PTHR35093:SF8">
    <property type="entry name" value="OUTER MEMBRANE PROTEIN NMB0088-RELATED"/>
    <property type="match status" value="1"/>
</dbReference>
<dbReference type="PANTHER" id="PTHR35093">
    <property type="entry name" value="OUTER MEMBRANE PROTEIN NMB0088-RELATED"/>
    <property type="match status" value="1"/>
</dbReference>
<dbReference type="Proteomes" id="UP000004263">
    <property type="component" value="Unassembled WGS sequence"/>
</dbReference>
<keyword evidence="4" id="KW-0812">Transmembrane</keyword>
<dbReference type="Pfam" id="PF03349">
    <property type="entry name" value="Toluene_X"/>
    <property type="match status" value="1"/>
</dbReference>
<evidence type="ECO:0000256" key="3">
    <source>
        <dbReference type="ARBA" id="ARBA00022452"/>
    </source>
</evidence>
<proteinExistence type="inferred from homology"/>
<dbReference type="GO" id="GO:0009279">
    <property type="term" value="C:cell outer membrane"/>
    <property type="evidence" value="ECO:0007669"/>
    <property type="project" value="UniProtKB-SubCell"/>
</dbReference>
<evidence type="ECO:0000256" key="4">
    <source>
        <dbReference type="ARBA" id="ARBA00022692"/>
    </source>
</evidence>
<dbReference type="HOGENOM" id="CLU_035981_0_1_6"/>
<keyword evidence="6" id="KW-0472">Membrane</keyword>
<evidence type="ECO:0000256" key="2">
    <source>
        <dbReference type="ARBA" id="ARBA00008163"/>
    </source>
</evidence>
<evidence type="ECO:0000256" key="1">
    <source>
        <dbReference type="ARBA" id="ARBA00004571"/>
    </source>
</evidence>
<dbReference type="RefSeq" id="WP_007017925.1">
    <property type="nucleotide sequence ID" value="NZ_CH724115.1"/>
</dbReference>
<dbReference type="EMBL" id="AAQH01000012">
    <property type="protein sequence ID" value="EAT11854.1"/>
    <property type="molecule type" value="Genomic_DNA"/>
</dbReference>
<evidence type="ECO:0000313" key="10">
    <source>
        <dbReference type="Proteomes" id="UP000004263"/>
    </source>
</evidence>
<keyword evidence="5 8" id="KW-0732">Signal</keyword>
<keyword evidence="3" id="KW-1134">Transmembrane beta strand</keyword>